<proteinExistence type="predicted"/>
<sequence>MDAPLSVSSPQKRRASVSNVKGPVKRARAVSMTLRVSHLEDSPNDIDDPKVSSVPRNREACLGGIPEELLLNIMQHLEDDEDALAKLCRTDDRCKRIAQEVLYKRISYIPFHYDKAKAIARNRSLTDSVRFVYWTFSRASSHASLLSEDIRIAMRVILAILRNARNLQSITIIQLPDSRFEKYEATHIPEWLRLFNSVVNQPVAEYHNQFTHLRALSIIAMADPFQIEEMSSVFRLPSLETLRFVQVHQTTPFRNWPIPNSTCHIKNLEFRGTMIDISAFTQMISSLKALRSLTYHRSTRDWEPFGAARNPLSNWPEHSWERLGDAMRQHQSSLEEFSAFDDSDNTIMDIVYPNGRNFGLLGSFKDFQKLSTAAAPLEALLDMAGGDHDLSSCLPTNLNEFSTKLTSIDSENLAYLAPALASLEGPVCVDPDPFVQLEMTSDQLDKTPNLSGALTTLEKAGIKVNLWVGYSLFSPEDLRRMESEGKERDIGIEEGDIGQPEA</sequence>
<accession>A0A364NCH5</accession>
<evidence type="ECO:0000313" key="2">
    <source>
        <dbReference type="EMBL" id="RAR15015.1"/>
    </source>
</evidence>
<keyword evidence="3" id="KW-1185">Reference proteome</keyword>
<feature type="region of interest" description="Disordered" evidence="1">
    <location>
        <begin position="1"/>
        <end position="24"/>
    </location>
</feature>
<evidence type="ECO:0000256" key="1">
    <source>
        <dbReference type="SAM" id="MobiDB-lite"/>
    </source>
</evidence>
<name>A0A364NCH5_STELY</name>
<feature type="compositionally biased region" description="Polar residues" evidence="1">
    <location>
        <begin position="1"/>
        <end position="10"/>
    </location>
</feature>
<comment type="caution">
    <text evidence="2">The sequence shown here is derived from an EMBL/GenBank/DDBJ whole genome shotgun (WGS) entry which is preliminary data.</text>
</comment>
<feature type="compositionally biased region" description="Basic and acidic residues" evidence="1">
    <location>
        <begin position="482"/>
        <end position="491"/>
    </location>
</feature>
<protein>
    <recommendedName>
        <fullName evidence="4">F-box domain-containing protein</fullName>
    </recommendedName>
</protein>
<dbReference type="AlphaFoldDB" id="A0A364NCH5"/>
<gene>
    <name evidence="2" type="ORF">DDE83_001651</name>
</gene>
<feature type="region of interest" description="Disordered" evidence="1">
    <location>
        <begin position="482"/>
        <end position="502"/>
    </location>
</feature>
<organism evidence="2 3">
    <name type="scientific">Stemphylium lycopersici</name>
    <name type="common">Tomato gray leaf spot disease fungus</name>
    <name type="synonym">Thyrospora lycopersici</name>
    <dbReference type="NCBI Taxonomy" id="183478"/>
    <lineage>
        <taxon>Eukaryota</taxon>
        <taxon>Fungi</taxon>
        <taxon>Dikarya</taxon>
        <taxon>Ascomycota</taxon>
        <taxon>Pezizomycotina</taxon>
        <taxon>Dothideomycetes</taxon>
        <taxon>Pleosporomycetidae</taxon>
        <taxon>Pleosporales</taxon>
        <taxon>Pleosporineae</taxon>
        <taxon>Pleosporaceae</taxon>
        <taxon>Stemphylium</taxon>
    </lineage>
</organism>
<dbReference type="EMBL" id="QGDH01000016">
    <property type="protein sequence ID" value="RAR15015.1"/>
    <property type="molecule type" value="Genomic_DNA"/>
</dbReference>
<dbReference type="Proteomes" id="UP000249619">
    <property type="component" value="Unassembled WGS sequence"/>
</dbReference>
<reference evidence="3" key="1">
    <citation type="submission" date="2018-05" db="EMBL/GenBank/DDBJ databases">
        <title>Draft genome sequence of Stemphylium lycopersici strain CIDEFI 213.</title>
        <authorList>
            <person name="Medina R."/>
            <person name="Franco M.E.E."/>
            <person name="Lucentini C.G."/>
            <person name="Saparrat M.C.N."/>
            <person name="Balatti P.A."/>
        </authorList>
    </citation>
    <scope>NUCLEOTIDE SEQUENCE [LARGE SCALE GENOMIC DNA]</scope>
    <source>
        <strain evidence="3">CIDEFI 213</strain>
    </source>
</reference>
<evidence type="ECO:0008006" key="4">
    <source>
        <dbReference type="Google" id="ProtNLM"/>
    </source>
</evidence>
<evidence type="ECO:0000313" key="3">
    <source>
        <dbReference type="Proteomes" id="UP000249619"/>
    </source>
</evidence>
<dbReference type="SUPFAM" id="SSF52047">
    <property type="entry name" value="RNI-like"/>
    <property type="match status" value="1"/>
</dbReference>